<evidence type="ECO:0000256" key="4">
    <source>
        <dbReference type="SAM" id="MobiDB-lite"/>
    </source>
</evidence>
<reference evidence="7 8" key="1">
    <citation type="journal article" date="2021" name="Sci. Rep.">
        <title>The distribution of antibiotic resistance genes in chicken gut microbiota commensals.</title>
        <authorList>
            <person name="Juricova H."/>
            <person name="Matiasovicova J."/>
            <person name="Kubasova T."/>
            <person name="Cejkova D."/>
            <person name="Rychlik I."/>
        </authorList>
    </citation>
    <scope>NUCLEOTIDE SEQUENCE [LARGE SCALE GENOMIC DNA]</scope>
    <source>
        <strain evidence="7 8">An564</strain>
    </source>
</reference>
<keyword evidence="2" id="KW-0408">Iron</keyword>
<gene>
    <name evidence="7" type="ORF">H9X81_07690</name>
</gene>
<dbReference type="Gene3D" id="3.30.70.20">
    <property type="match status" value="1"/>
</dbReference>
<proteinExistence type="predicted"/>
<sequence>MEITRVNLVYFSPTQTTRKTLRAMASAFSVEVKEYDVTTNREIEIPVFGADELVIAGVPVYGGRIPLLVEPFFQGLKANGTPAAVVGVYGNRHYDDAVLELADYLREDGFVVCAGAACLAEHSFGHEIATGRPDAEDLAKAKEFGEALRKKLEAAEDAGKLTAPEIPGNRPYKARGTAPNTAAPKTTDACIKCGICVKNCPVGIIDPADPSHITDVSKCQRCFSCVKKCPKQAKYFDAEGILKGMAMLKANCAARREPEFFL</sequence>
<keyword evidence="8" id="KW-1185">Reference proteome</keyword>
<evidence type="ECO:0000256" key="1">
    <source>
        <dbReference type="ARBA" id="ARBA00022723"/>
    </source>
</evidence>
<feature type="domain" description="Flavodoxin-like" evidence="5">
    <location>
        <begin position="6"/>
        <end position="149"/>
    </location>
</feature>
<organism evidence="7 8">
    <name type="scientific">Hydrogenoanaerobacterium saccharovorans</name>
    <dbReference type="NCBI Taxonomy" id="474960"/>
    <lineage>
        <taxon>Bacteria</taxon>
        <taxon>Bacillati</taxon>
        <taxon>Bacillota</taxon>
        <taxon>Clostridia</taxon>
        <taxon>Eubacteriales</taxon>
        <taxon>Oscillospiraceae</taxon>
        <taxon>Hydrogenoanaerobacterium</taxon>
    </lineage>
</organism>
<keyword evidence="1" id="KW-0479">Metal-binding</keyword>
<dbReference type="PANTHER" id="PTHR43122:SF1">
    <property type="entry name" value="IRON-SULFUR-BINDING PROTEIN"/>
    <property type="match status" value="1"/>
</dbReference>
<feature type="domain" description="4Fe-4S ferredoxin-type" evidence="6">
    <location>
        <begin position="181"/>
        <end position="210"/>
    </location>
</feature>
<protein>
    <submittedName>
        <fullName evidence="7">4Fe-4S binding protein</fullName>
    </submittedName>
</protein>
<comment type="caution">
    <text evidence="7">The sequence shown here is derived from an EMBL/GenBank/DDBJ whole genome shotgun (WGS) entry which is preliminary data.</text>
</comment>
<name>A0ABS2GPE3_9FIRM</name>
<evidence type="ECO:0000256" key="3">
    <source>
        <dbReference type="ARBA" id="ARBA00023014"/>
    </source>
</evidence>
<keyword evidence="3" id="KW-0411">Iron-sulfur</keyword>
<evidence type="ECO:0000313" key="8">
    <source>
        <dbReference type="Proteomes" id="UP000724149"/>
    </source>
</evidence>
<evidence type="ECO:0000259" key="6">
    <source>
        <dbReference type="PROSITE" id="PS51379"/>
    </source>
</evidence>
<dbReference type="Gene3D" id="3.40.50.360">
    <property type="match status" value="1"/>
</dbReference>
<dbReference type="Proteomes" id="UP000724149">
    <property type="component" value="Unassembled WGS sequence"/>
</dbReference>
<dbReference type="InterPro" id="IPR017896">
    <property type="entry name" value="4Fe4S_Fe-S-bd"/>
</dbReference>
<dbReference type="PROSITE" id="PS51379">
    <property type="entry name" value="4FE4S_FER_2"/>
    <property type="match status" value="2"/>
</dbReference>
<dbReference type="Pfam" id="PF13237">
    <property type="entry name" value="Fer4_10"/>
    <property type="match status" value="1"/>
</dbReference>
<dbReference type="RefSeq" id="WP_177502943.1">
    <property type="nucleotide sequence ID" value="NZ_JACSNR010000007.1"/>
</dbReference>
<evidence type="ECO:0000256" key="2">
    <source>
        <dbReference type="ARBA" id="ARBA00023004"/>
    </source>
</evidence>
<accession>A0ABS2GPE3</accession>
<dbReference type="PROSITE" id="PS50902">
    <property type="entry name" value="FLAVODOXIN_LIKE"/>
    <property type="match status" value="1"/>
</dbReference>
<dbReference type="PANTHER" id="PTHR43122">
    <property type="entry name" value="FERREDOXIN SUBUNIT OF PYRUVATE:FLAVODOXIN OXIDOREDUCTASE-RELATED"/>
    <property type="match status" value="1"/>
</dbReference>
<dbReference type="EMBL" id="JACSNR010000007">
    <property type="protein sequence ID" value="MBM6923569.1"/>
    <property type="molecule type" value="Genomic_DNA"/>
</dbReference>
<dbReference type="PROSITE" id="PS00198">
    <property type="entry name" value="4FE4S_FER_1"/>
    <property type="match status" value="1"/>
</dbReference>
<dbReference type="SUPFAM" id="SSF46548">
    <property type="entry name" value="alpha-helical ferredoxin"/>
    <property type="match status" value="1"/>
</dbReference>
<evidence type="ECO:0000313" key="7">
    <source>
        <dbReference type="EMBL" id="MBM6923569.1"/>
    </source>
</evidence>
<evidence type="ECO:0000259" key="5">
    <source>
        <dbReference type="PROSITE" id="PS50902"/>
    </source>
</evidence>
<feature type="domain" description="4Fe-4S ferredoxin-type" evidence="6">
    <location>
        <begin position="215"/>
        <end position="239"/>
    </location>
</feature>
<dbReference type="InterPro" id="IPR029039">
    <property type="entry name" value="Flavoprotein-like_sf"/>
</dbReference>
<dbReference type="InterPro" id="IPR008254">
    <property type="entry name" value="Flavodoxin/NO_synth"/>
</dbReference>
<feature type="region of interest" description="Disordered" evidence="4">
    <location>
        <begin position="160"/>
        <end position="180"/>
    </location>
</feature>
<dbReference type="SUPFAM" id="SSF52218">
    <property type="entry name" value="Flavoproteins"/>
    <property type="match status" value="1"/>
</dbReference>
<dbReference type="InterPro" id="IPR017900">
    <property type="entry name" value="4Fe4S_Fe_S_CS"/>
</dbReference>